<organism evidence="1">
    <name type="scientific">Arundo donax</name>
    <name type="common">Giant reed</name>
    <name type="synonym">Donax arundinaceus</name>
    <dbReference type="NCBI Taxonomy" id="35708"/>
    <lineage>
        <taxon>Eukaryota</taxon>
        <taxon>Viridiplantae</taxon>
        <taxon>Streptophyta</taxon>
        <taxon>Embryophyta</taxon>
        <taxon>Tracheophyta</taxon>
        <taxon>Spermatophyta</taxon>
        <taxon>Magnoliopsida</taxon>
        <taxon>Liliopsida</taxon>
        <taxon>Poales</taxon>
        <taxon>Poaceae</taxon>
        <taxon>PACMAD clade</taxon>
        <taxon>Arundinoideae</taxon>
        <taxon>Arundineae</taxon>
        <taxon>Arundo</taxon>
    </lineage>
</organism>
<reference evidence="1" key="2">
    <citation type="journal article" date="2015" name="Data Brief">
        <title>Shoot transcriptome of the giant reed, Arundo donax.</title>
        <authorList>
            <person name="Barrero R.A."/>
            <person name="Guerrero F.D."/>
            <person name="Moolhuijzen P."/>
            <person name="Goolsby J.A."/>
            <person name="Tidwell J."/>
            <person name="Bellgard S.E."/>
            <person name="Bellgard M.I."/>
        </authorList>
    </citation>
    <scope>NUCLEOTIDE SEQUENCE</scope>
    <source>
        <tissue evidence="1">Shoot tissue taken approximately 20 cm above the soil surface</tissue>
    </source>
</reference>
<reference evidence="1" key="1">
    <citation type="submission" date="2014-09" db="EMBL/GenBank/DDBJ databases">
        <authorList>
            <person name="Magalhaes I.L.F."/>
            <person name="Oliveira U."/>
            <person name="Santos F.R."/>
            <person name="Vidigal T.H.D.A."/>
            <person name="Brescovit A.D."/>
            <person name="Santos A.J."/>
        </authorList>
    </citation>
    <scope>NUCLEOTIDE SEQUENCE</scope>
    <source>
        <tissue evidence="1">Shoot tissue taken approximately 20 cm above the soil surface</tissue>
    </source>
</reference>
<dbReference type="AlphaFoldDB" id="A0A0A8XMT3"/>
<name>A0A0A8XMT3_ARUDO</name>
<sequence>MYCCRNIELWKVCPIL</sequence>
<proteinExistence type="predicted"/>
<dbReference type="EMBL" id="GBRH01283541">
    <property type="protein sequence ID" value="JAD14354.1"/>
    <property type="molecule type" value="Transcribed_RNA"/>
</dbReference>
<protein>
    <submittedName>
        <fullName evidence="1">Uncharacterized protein</fullName>
    </submittedName>
</protein>
<accession>A0A0A8XMT3</accession>
<evidence type="ECO:0000313" key="1">
    <source>
        <dbReference type="EMBL" id="JAD14354.1"/>
    </source>
</evidence>